<dbReference type="PANTHER" id="PTHR43808">
    <property type="entry name" value="ACETYLORNITHINE DEACETYLASE"/>
    <property type="match status" value="1"/>
</dbReference>
<dbReference type="SUPFAM" id="SSF55031">
    <property type="entry name" value="Bacterial exopeptidase dimerisation domain"/>
    <property type="match status" value="1"/>
</dbReference>
<dbReference type="GO" id="GO:0008270">
    <property type="term" value="F:zinc ion binding"/>
    <property type="evidence" value="ECO:0007669"/>
    <property type="project" value="InterPro"/>
</dbReference>
<evidence type="ECO:0000259" key="9">
    <source>
        <dbReference type="Pfam" id="PF07687"/>
    </source>
</evidence>
<evidence type="ECO:0000256" key="6">
    <source>
        <dbReference type="ARBA" id="ARBA00022833"/>
    </source>
</evidence>
<dbReference type="InterPro" id="IPR050072">
    <property type="entry name" value="Peptidase_M20A"/>
</dbReference>
<evidence type="ECO:0000256" key="7">
    <source>
        <dbReference type="ARBA" id="ARBA00022997"/>
    </source>
</evidence>
<proteinExistence type="inferred from homology"/>
<dbReference type="EMBL" id="CP048000">
    <property type="protein sequence ID" value="QHQ59606.1"/>
    <property type="molecule type" value="Genomic_DNA"/>
</dbReference>
<organism evidence="10 11">
    <name type="scientific">Anaerocolumna sedimenticola</name>
    <dbReference type="NCBI Taxonomy" id="2696063"/>
    <lineage>
        <taxon>Bacteria</taxon>
        <taxon>Bacillati</taxon>
        <taxon>Bacillota</taxon>
        <taxon>Clostridia</taxon>
        <taxon>Lachnospirales</taxon>
        <taxon>Lachnospiraceae</taxon>
        <taxon>Anaerocolumna</taxon>
    </lineage>
</organism>
<dbReference type="NCBIfam" id="TIGR01887">
    <property type="entry name" value="dipeptidaselike"/>
    <property type="match status" value="1"/>
</dbReference>
<accession>A0A6P1TI55</accession>
<reference evidence="10 11" key="1">
    <citation type="submission" date="2020-01" db="EMBL/GenBank/DDBJ databases">
        <title>Genome analysis of Anaerocolumna sp. CBA3638.</title>
        <authorList>
            <person name="Kim J."/>
            <person name="Roh S.W."/>
        </authorList>
    </citation>
    <scope>NUCLEOTIDE SEQUENCE [LARGE SCALE GENOMIC DNA]</scope>
    <source>
        <strain evidence="10 11">CBA3638</strain>
    </source>
</reference>
<dbReference type="Pfam" id="PF07687">
    <property type="entry name" value="M20_dimer"/>
    <property type="match status" value="1"/>
</dbReference>
<evidence type="ECO:0000313" key="11">
    <source>
        <dbReference type="Proteomes" id="UP000464314"/>
    </source>
</evidence>
<dbReference type="SUPFAM" id="SSF53187">
    <property type="entry name" value="Zn-dependent exopeptidases"/>
    <property type="match status" value="1"/>
</dbReference>
<keyword evidence="4" id="KW-0479">Metal-binding</keyword>
<dbReference type="Pfam" id="PF01546">
    <property type="entry name" value="Peptidase_M20"/>
    <property type="match status" value="1"/>
</dbReference>
<evidence type="ECO:0000256" key="4">
    <source>
        <dbReference type="ARBA" id="ARBA00022723"/>
    </source>
</evidence>
<keyword evidence="8" id="KW-0482">Metalloprotease</keyword>
<comment type="cofactor">
    <cofactor evidence="1">
        <name>Zn(2+)</name>
        <dbReference type="ChEBI" id="CHEBI:29105"/>
    </cofactor>
</comment>
<evidence type="ECO:0000256" key="2">
    <source>
        <dbReference type="ARBA" id="ARBA00006247"/>
    </source>
</evidence>
<protein>
    <submittedName>
        <fullName evidence="10">Sapep family Mn(2+)-dependent dipeptidase</fullName>
        <ecNumber evidence="10">3.4.13.-</ecNumber>
    </submittedName>
</protein>
<comment type="similarity">
    <text evidence="2">Belongs to the peptidase M20A family.</text>
</comment>
<dbReference type="InterPro" id="IPR002933">
    <property type="entry name" value="Peptidase_M20"/>
</dbReference>
<gene>
    <name evidence="10" type="ORF">Ana3638_01325</name>
</gene>
<dbReference type="GO" id="GO:0008237">
    <property type="term" value="F:metallopeptidase activity"/>
    <property type="evidence" value="ECO:0007669"/>
    <property type="project" value="UniProtKB-KW"/>
</dbReference>
<dbReference type="InterPro" id="IPR011650">
    <property type="entry name" value="Peptidase_M20_dimer"/>
</dbReference>
<dbReference type="AlphaFoldDB" id="A0A6P1TI55"/>
<dbReference type="KEGG" id="anr:Ana3638_01325"/>
<keyword evidence="11" id="KW-1185">Reference proteome</keyword>
<dbReference type="EC" id="3.4.13.-" evidence="10"/>
<dbReference type="PANTHER" id="PTHR43808:SF31">
    <property type="entry name" value="N-ACETYL-L-CITRULLINE DEACETYLASE"/>
    <property type="match status" value="1"/>
</dbReference>
<evidence type="ECO:0000313" key="10">
    <source>
        <dbReference type="EMBL" id="QHQ59606.1"/>
    </source>
</evidence>
<evidence type="ECO:0000256" key="3">
    <source>
        <dbReference type="ARBA" id="ARBA00022670"/>
    </source>
</evidence>
<keyword evidence="6" id="KW-0862">Zinc</keyword>
<dbReference type="RefSeq" id="WP_161836340.1">
    <property type="nucleotide sequence ID" value="NZ_CP048000.1"/>
</dbReference>
<dbReference type="GO" id="GO:0006508">
    <property type="term" value="P:proteolysis"/>
    <property type="evidence" value="ECO:0007669"/>
    <property type="project" value="UniProtKB-KW"/>
</dbReference>
<keyword evidence="5 10" id="KW-0378">Hydrolase</keyword>
<feature type="domain" description="Peptidase M20 dimerisation" evidence="9">
    <location>
        <begin position="269"/>
        <end position="338"/>
    </location>
</feature>
<dbReference type="Gene3D" id="3.30.70.360">
    <property type="match status" value="2"/>
</dbReference>
<sequence length="473" mass="53068">MQNVFQTDKSRNLEQHKDIFESMEISPYFQIMIKGISELVKIPTLYDETAISPSEPYGKKVSEGLEWIKKTALKDGFEILEFDGHVLAIRIKGTSSGKRIDVVSHVDVVEPGEGWNHNPFKGDIQNGYIYGRGTQDMKGPLMVTYYALKYIKDHNLQGKNEIRIVIGSDEERTMGDMRYYITKAGEPDFAFTPDGKFPLSYGEKGALMWHIQASMDTCIVKLAGGVQCNVVSPSAVAFLDGSEKVENYRKELLNSGYRGEISIEGELLKITVHGRAAHAGRPSDGCNATVQLLDLIQRVSQDSLAVMLYHCFSDPYGTGAGIYYDMESMGKLTLNLGILIIENHTVTADIDCRYPYGTDSFYLTQKLKEALEPFSVELKYDDKPTITDISSPYVQTLLTTYRRITGDTNAEPMVSSGVTYSKAIRNCVAFGPMKEDELLLAHQADEKIEINKIKQLFMVYTEAMYRLSNLQES</sequence>
<keyword evidence="7 10" id="KW-0224">Dipeptidase</keyword>
<keyword evidence="3" id="KW-0645">Protease</keyword>
<dbReference type="GO" id="GO:0006526">
    <property type="term" value="P:L-arginine biosynthetic process"/>
    <property type="evidence" value="ECO:0007669"/>
    <property type="project" value="TreeGrafter"/>
</dbReference>
<dbReference type="InterPro" id="IPR010964">
    <property type="entry name" value="M20A_pepV-rel"/>
</dbReference>
<dbReference type="Gene3D" id="3.40.630.10">
    <property type="entry name" value="Zn peptidases"/>
    <property type="match status" value="1"/>
</dbReference>
<dbReference type="GO" id="GO:0008777">
    <property type="term" value="F:acetylornithine deacetylase activity"/>
    <property type="evidence" value="ECO:0007669"/>
    <property type="project" value="TreeGrafter"/>
</dbReference>
<evidence type="ECO:0000256" key="1">
    <source>
        <dbReference type="ARBA" id="ARBA00001947"/>
    </source>
</evidence>
<dbReference type="InterPro" id="IPR036264">
    <property type="entry name" value="Bact_exopeptidase_dim_dom"/>
</dbReference>
<evidence type="ECO:0000256" key="5">
    <source>
        <dbReference type="ARBA" id="ARBA00022801"/>
    </source>
</evidence>
<dbReference type="GO" id="GO:0016805">
    <property type="term" value="F:dipeptidase activity"/>
    <property type="evidence" value="ECO:0007669"/>
    <property type="project" value="UniProtKB-KW"/>
</dbReference>
<evidence type="ECO:0000256" key="8">
    <source>
        <dbReference type="ARBA" id="ARBA00023049"/>
    </source>
</evidence>
<name>A0A6P1TI55_9FIRM</name>
<dbReference type="Proteomes" id="UP000464314">
    <property type="component" value="Chromosome"/>
</dbReference>